<dbReference type="Proteomes" id="UP001500320">
    <property type="component" value="Unassembled WGS sequence"/>
</dbReference>
<reference evidence="3" key="1">
    <citation type="journal article" date="2019" name="Int. J. Syst. Evol. Microbiol.">
        <title>The Global Catalogue of Microorganisms (GCM) 10K type strain sequencing project: providing services to taxonomists for standard genome sequencing and annotation.</title>
        <authorList>
            <consortium name="The Broad Institute Genomics Platform"/>
            <consortium name="The Broad Institute Genome Sequencing Center for Infectious Disease"/>
            <person name="Wu L."/>
            <person name="Ma J."/>
        </authorList>
    </citation>
    <scope>NUCLEOTIDE SEQUENCE [LARGE SCALE GENOMIC DNA]</scope>
    <source>
        <strain evidence="3">JCM 9373</strain>
    </source>
</reference>
<keyword evidence="3" id="KW-1185">Reference proteome</keyword>
<dbReference type="Pfam" id="PF04314">
    <property type="entry name" value="PCuAC"/>
    <property type="match status" value="1"/>
</dbReference>
<dbReference type="EMBL" id="BAAAUT010000038">
    <property type="protein sequence ID" value="GAA3149252.1"/>
    <property type="molecule type" value="Genomic_DNA"/>
</dbReference>
<feature type="compositionally biased region" description="Low complexity" evidence="1">
    <location>
        <begin position="172"/>
        <end position="191"/>
    </location>
</feature>
<comment type="caution">
    <text evidence="2">The sequence shown here is derived from an EMBL/GenBank/DDBJ whole genome shotgun (WGS) entry which is preliminary data.</text>
</comment>
<dbReference type="SUPFAM" id="SSF110087">
    <property type="entry name" value="DR1885-like metal-binding protein"/>
    <property type="match status" value="1"/>
</dbReference>
<protein>
    <recommendedName>
        <fullName evidence="4">Copper chaperone PCu(A)C</fullName>
    </recommendedName>
</protein>
<evidence type="ECO:0000256" key="1">
    <source>
        <dbReference type="SAM" id="MobiDB-lite"/>
    </source>
</evidence>
<sequence length="201" mass="19943">MLAAALVLTTCSCGGARLAPEIDAERLAPNDGGNGYQDGIVIRNAIIVGGDPAELLEAGSSAPLRVVLINKRDAPDRLVSVSAPDAFQGAQLTGGGVDLPVRQAVGAGPEPLVTLTGATRQLRIGAFVPVEFRFQQAGATRIQVPILPPSSGRAGFSPSPHPSAPGGPSPAAPAVSPSPASPAPAGTEASPSPAPQEGGTD</sequence>
<evidence type="ECO:0008006" key="4">
    <source>
        <dbReference type="Google" id="ProtNLM"/>
    </source>
</evidence>
<name>A0ABP6NID7_9ACTN</name>
<dbReference type="Gene3D" id="2.60.40.1890">
    <property type="entry name" value="PCu(A)C copper chaperone"/>
    <property type="match status" value="1"/>
</dbReference>
<dbReference type="InterPro" id="IPR036182">
    <property type="entry name" value="PCuAC_sf"/>
</dbReference>
<organism evidence="2 3">
    <name type="scientific">Planomonospora alba</name>
    <dbReference type="NCBI Taxonomy" id="161354"/>
    <lineage>
        <taxon>Bacteria</taxon>
        <taxon>Bacillati</taxon>
        <taxon>Actinomycetota</taxon>
        <taxon>Actinomycetes</taxon>
        <taxon>Streptosporangiales</taxon>
        <taxon>Streptosporangiaceae</taxon>
        <taxon>Planomonospora</taxon>
    </lineage>
</organism>
<proteinExistence type="predicted"/>
<evidence type="ECO:0000313" key="2">
    <source>
        <dbReference type="EMBL" id="GAA3149252.1"/>
    </source>
</evidence>
<feature type="compositionally biased region" description="Pro residues" evidence="1">
    <location>
        <begin position="159"/>
        <end position="171"/>
    </location>
</feature>
<accession>A0ABP6NID7</accession>
<feature type="region of interest" description="Disordered" evidence="1">
    <location>
        <begin position="145"/>
        <end position="201"/>
    </location>
</feature>
<gene>
    <name evidence="2" type="ORF">GCM10010466_45260</name>
</gene>
<dbReference type="InterPro" id="IPR007410">
    <property type="entry name" value="LpqE-like"/>
</dbReference>
<evidence type="ECO:0000313" key="3">
    <source>
        <dbReference type="Proteomes" id="UP001500320"/>
    </source>
</evidence>